<sequence length="167" mass="18345">MIKNWPCNEIACNEIASWSKAYGICTIFYSGRIHENAAYLPVVIQVATGRPGVTSRPAGLARSGKGTRWRGPPRSRRDLAADRNPPVIAAYRVAAISGTLWIMEIGNREHAPITDGGRRSSEGRRCSRGCWSRAVQSQEGNRRASDRTASDSSARVEKTLSMSINRD</sequence>
<feature type="compositionally biased region" description="Basic and acidic residues" evidence="1">
    <location>
        <begin position="140"/>
        <end position="158"/>
    </location>
</feature>
<accession>A0A843VWR6</accession>
<proteinExistence type="predicted"/>
<name>A0A843VWR6_COLES</name>
<keyword evidence="3" id="KW-1185">Reference proteome</keyword>
<dbReference type="AlphaFoldDB" id="A0A843VWR6"/>
<dbReference type="EMBL" id="NMUH01002495">
    <property type="protein sequence ID" value="MQM00336.1"/>
    <property type="molecule type" value="Genomic_DNA"/>
</dbReference>
<reference evidence="2" key="1">
    <citation type="submission" date="2017-07" db="EMBL/GenBank/DDBJ databases">
        <title>Taro Niue Genome Assembly and Annotation.</title>
        <authorList>
            <person name="Atibalentja N."/>
            <person name="Keating K."/>
            <person name="Fields C.J."/>
        </authorList>
    </citation>
    <scope>NUCLEOTIDE SEQUENCE</scope>
    <source>
        <strain evidence="2">Niue_2</strain>
        <tissue evidence="2">Leaf</tissue>
    </source>
</reference>
<gene>
    <name evidence="2" type="ORF">Taro_033063</name>
</gene>
<evidence type="ECO:0000256" key="1">
    <source>
        <dbReference type="SAM" id="MobiDB-lite"/>
    </source>
</evidence>
<organism evidence="2 3">
    <name type="scientific">Colocasia esculenta</name>
    <name type="common">Wild taro</name>
    <name type="synonym">Arum esculentum</name>
    <dbReference type="NCBI Taxonomy" id="4460"/>
    <lineage>
        <taxon>Eukaryota</taxon>
        <taxon>Viridiplantae</taxon>
        <taxon>Streptophyta</taxon>
        <taxon>Embryophyta</taxon>
        <taxon>Tracheophyta</taxon>
        <taxon>Spermatophyta</taxon>
        <taxon>Magnoliopsida</taxon>
        <taxon>Liliopsida</taxon>
        <taxon>Araceae</taxon>
        <taxon>Aroideae</taxon>
        <taxon>Colocasieae</taxon>
        <taxon>Colocasia</taxon>
    </lineage>
</organism>
<feature type="compositionally biased region" description="Basic residues" evidence="1">
    <location>
        <begin position="65"/>
        <end position="74"/>
    </location>
</feature>
<comment type="caution">
    <text evidence="2">The sequence shown here is derived from an EMBL/GenBank/DDBJ whole genome shotgun (WGS) entry which is preliminary data.</text>
</comment>
<evidence type="ECO:0000313" key="2">
    <source>
        <dbReference type="EMBL" id="MQM00336.1"/>
    </source>
</evidence>
<feature type="region of interest" description="Disordered" evidence="1">
    <location>
        <begin position="53"/>
        <end position="81"/>
    </location>
</feature>
<evidence type="ECO:0000313" key="3">
    <source>
        <dbReference type="Proteomes" id="UP000652761"/>
    </source>
</evidence>
<dbReference type="Proteomes" id="UP000652761">
    <property type="component" value="Unassembled WGS sequence"/>
</dbReference>
<feature type="region of interest" description="Disordered" evidence="1">
    <location>
        <begin position="136"/>
        <end position="167"/>
    </location>
</feature>
<protein>
    <submittedName>
        <fullName evidence="2">Uncharacterized protein</fullName>
    </submittedName>
</protein>